<name>A0ABM8BBW7_9BIFI</name>
<dbReference type="EC" id="5.6.2.4" evidence="8"/>
<evidence type="ECO:0000313" key="12">
    <source>
        <dbReference type="EMBL" id="BDR54347.1"/>
    </source>
</evidence>
<comment type="catalytic activity">
    <reaction evidence="9">
        <text>ATP + H2O = ADP + phosphate + H(+)</text>
        <dbReference type="Rhea" id="RHEA:13065"/>
        <dbReference type="ChEBI" id="CHEBI:15377"/>
        <dbReference type="ChEBI" id="CHEBI:15378"/>
        <dbReference type="ChEBI" id="CHEBI:30616"/>
        <dbReference type="ChEBI" id="CHEBI:43474"/>
        <dbReference type="ChEBI" id="CHEBI:456216"/>
        <dbReference type="EC" id="5.6.2.4"/>
    </reaction>
</comment>
<dbReference type="PANTHER" id="PTHR11070:SF69">
    <property type="entry name" value="ATP-DEPENDENT DNA HELICASE UVRD2"/>
    <property type="match status" value="1"/>
</dbReference>
<dbReference type="Gene3D" id="3.40.50.300">
    <property type="entry name" value="P-loop containing nucleotide triphosphate hydrolases"/>
    <property type="match status" value="3"/>
</dbReference>
<evidence type="ECO:0000259" key="11">
    <source>
        <dbReference type="PROSITE" id="PS51198"/>
    </source>
</evidence>
<dbReference type="CDD" id="cd17932">
    <property type="entry name" value="DEXQc_UvrD"/>
    <property type="match status" value="1"/>
</dbReference>
<dbReference type="Pfam" id="PF13361">
    <property type="entry name" value="UvrD_C"/>
    <property type="match status" value="2"/>
</dbReference>
<dbReference type="GO" id="GO:0004386">
    <property type="term" value="F:helicase activity"/>
    <property type="evidence" value="ECO:0007669"/>
    <property type="project" value="UniProtKB-KW"/>
</dbReference>
<organism evidence="12 13">
    <name type="scientific">Bombiscardovia apis</name>
    <dbReference type="NCBI Taxonomy" id="2932182"/>
    <lineage>
        <taxon>Bacteria</taxon>
        <taxon>Bacillati</taxon>
        <taxon>Actinomycetota</taxon>
        <taxon>Actinomycetes</taxon>
        <taxon>Bifidobacteriales</taxon>
        <taxon>Bifidobacteriaceae</taxon>
        <taxon>Bombiscardovia</taxon>
    </lineage>
</organism>
<keyword evidence="5 10" id="KW-0067">ATP-binding</keyword>
<proteinExistence type="inferred from homology"/>
<feature type="domain" description="UvrD-like helicase ATP-binding" evidence="11">
    <location>
        <begin position="12"/>
        <end position="298"/>
    </location>
</feature>
<dbReference type="Pfam" id="PF00580">
    <property type="entry name" value="UvrD-helicase"/>
    <property type="match status" value="1"/>
</dbReference>
<evidence type="ECO:0000256" key="9">
    <source>
        <dbReference type="ARBA" id="ARBA00048988"/>
    </source>
</evidence>
<dbReference type="InterPro" id="IPR027417">
    <property type="entry name" value="P-loop_NTPase"/>
</dbReference>
<dbReference type="Gene3D" id="1.10.10.160">
    <property type="match status" value="1"/>
</dbReference>
<protein>
    <recommendedName>
        <fullName evidence="8">DNA 3'-5' helicase</fullName>
        <ecNumber evidence="8">5.6.2.4</ecNumber>
    </recommendedName>
</protein>
<dbReference type="InterPro" id="IPR014017">
    <property type="entry name" value="DNA_helicase_UvrD-like_C"/>
</dbReference>
<evidence type="ECO:0000256" key="5">
    <source>
        <dbReference type="ARBA" id="ARBA00022840"/>
    </source>
</evidence>
<accession>A0ABM8BBW7</accession>
<keyword evidence="2 10" id="KW-0547">Nucleotide-binding</keyword>
<keyword evidence="6" id="KW-0413">Isomerase</keyword>
<dbReference type="PROSITE" id="PS51198">
    <property type="entry name" value="UVRD_HELICASE_ATP_BIND"/>
    <property type="match status" value="1"/>
</dbReference>
<evidence type="ECO:0000256" key="10">
    <source>
        <dbReference type="PROSITE-ProRule" id="PRU00560"/>
    </source>
</evidence>
<evidence type="ECO:0000256" key="7">
    <source>
        <dbReference type="ARBA" id="ARBA00034617"/>
    </source>
</evidence>
<feature type="binding site" evidence="10">
    <location>
        <begin position="33"/>
        <end position="40"/>
    </location>
    <ligand>
        <name>ATP</name>
        <dbReference type="ChEBI" id="CHEBI:30616"/>
    </ligand>
</feature>
<gene>
    <name evidence="12" type="ORF">KIMH_04580</name>
</gene>
<comment type="catalytic activity">
    <reaction evidence="7">
        <text>Couples ATP hydrolysis with the unwinding of duplex DNA by translocating in the 3'-5' direction.</text>
        <dbReference type="EC" id="5.6.2.4"/>
    </reaction>
</comment>
<dbReference type="SUPFAM" id="SSF52540">
    <property type="entry name" value="P-loop containing nucleoside triphosphate hydrolases"/>
    <property type="match status" value="1"/>
</dbReference>
<evidence type="ECO:0000256" key="4">
    <source>
        <dbReference type="ARBA" id="ARBA00022806"/>
    </source>
</evidence>
<evidence type="ECO:0000256" key="8">
    <source>
        <dbReference type="ARBA" id="ARBA00034808"/>
    </source>
</evidence>
<evidence type="ECO:0000256" key="1">
    <source>
        <dbReference type="ARBA" id="ARBA00009922"/>
    </source>
</evidence>
<dbReference type="InterPro" id="IPR014016">
    <property type="entry name" value="UvrD-like_ATP-bd"/>
</dbReference>
<evidence type="ECO:0000256" key="3">
    <source>
        <dbReference type="ARBA" id="ARBA00022801"/>
    </source>
</evidence>
<dbReference type="PANTHER" id="PTHR11070">
    <property type="entry name" value="UVRD / RECB / PCRA DNA HELICASE FAMILY MEMBER"/>
    <property type="match status" value="1"/>
</dbReference>
<sequence length="501" mass="55549">MSKQAQAEQLLEGLDPSQLQAAQALEGPVRIIAGAGAGKTRTITHRIAYACANDAWDPARTLAVTFSVKAAGELRSRLSSLGVSEHVNAATFHSAALHQLRQAWPDISDSYFPQVVQDLRPFMSRAFQRITSQSEPEPQDMRTLLDEVGWAKVSLIAPDDYARVCAATHREPPLGLDPTRMADIMESFELEKTYYGAMDFNDILLMTCHVLEEFDEAASRIRNSLGWITVDEYQDVSPLQHRLLDLWLGHNRSVCVVGDPAQTIYSFAGASSYYLLDFDHEFAPVSADIELNTDYRSTPQIVDFANRILAASPERGDYLKLNSQNDSGPRVNFMRYESDEQEAQGVVRRIERMIGRGAQPGECAVLTRINAQQQLICAKLKEAGIHYRVRTEAGWQRSMSTEQLSQLDSKELLETLRGQGPGMVTISTVHASKGLEFDHVFLVGCSEGLVPFGSPQSGPALEEERRLMYVAVTRAGETLHVSFADRKDSAGGPLRSPSRFI</sequence>
<reference evidence="12 13" key="1">
    <citation type="journal article" date="2023" name="Microbiol. Spectr.">
        <title>Symbiosis of Carpenter Bees with Uncharacterized Lactic Acid Bacteria Showing NAD Auxotrophy.</title>
        <authorList>
            <person name="Kawasaki S."/>
            <person name="Ozawa K."/>
            <person name="Mori T."/>
            <person name="Yamamoto A."/>
            <person name="Ito M."/>
            <person name="Ohkuma M."/>
            <person name="Sakamoto M."/>
            <person name="Matsutani M."/>
        </authorList>
    </citation>
    <scope>NUCLEOTIDE SEQUENCE [LARGE SCALE GENOMIC DNA]</scope>
    <source>
        <strain evidence="12 13">KimH</strain>
    </source>
</reference>
<evidence type="ECO:0000256" key="6">
    <source>
        <dbReference type="ARBA" id="ARBA00023235"/>
    </source>
</evidence>
<dbReference type="EMBL" id="AP026800">
    <property type="protein sequence ID" value="BDR54347.1"/>
    <property type="molecule type" value="Genomic_DNA"/>
</dbReference>
<dbReference type="InterPro" id="IPR013986">
    <property type="entry name" value="DExx_box_DNA_helicase_dom_sf"/>
</dbReference>
<evidence type="ECO:0000313" key="13">
    <source>
        <dbReference type="Proteomes" id="UP001321748"/>
    </source>
</evidence>
<keyword evidence="3 10" id="KW-0378">Hydrolase</keyword>
<comment type="similarity">
    <text evidence="1">Belongs to the helicase family. UvrD subfamily.</text>
</comment>
<keyword evidence="13" id="KW-1185">Reference proteome</keyword>
<dbReference type="Proteomes" id="UP001321748">
    <property type="component" value="Chromosome"/>
</dbReference>
<dbReference type="RefSeq" id="WP_317643358.1">
    <property type="nucleotide sequence ID" value="NZ_AP026800.1"/>
</dbReference>
<keyword evidence="4 10" id="KW-0347">Helicase</keyword>
<evidence type="ECO:0000256" key="2">
    <source>
        <dbReference type="ARBA" id="ARBA00022741"/>
    </source>
</evidence>
<dbReference type="InterPro" id="IPR000212">
    <property type="entry name" value="DNA_helicase_UvrD/REP"/>
</dbReference>
<dbReference type="CDD" id="cd18807">
    <property type="entry name" value="SF1_C_UvrD"/>
    <property type="match status" value="1"/>
</dbReference>